<comment type="caution">
    <text evidence="10">The sequence shown here is derived from an EMBL/GenBank/DDBJ whole genome shotgun (WGS) entry which is preliminary data.</text>
</comment>
<proteinExistence type="predicted"/>
<name>A0A498KHP7_MALDO</name>
<evidence type="ECO:0000313" key="10">
    <source>
        <dbReference type="EMBL" id="RXI06957.1"/>
    </source>
</evidence>
<dbReference type="GO" id="GO:1990904">
    <property type="term" value="C:ribonucleoprotein complex"/>
    <property type="evidence" value="ECO:0007669"/>
    <property type="project" value="UniProtKB-KW"/>
</dbReference>
<dbReference type="SMART" id="SM01103">
    <property type="entry name" value="CRS1_YhbY"/>
    <property type="match status" value="2"/>
</dbReference>
<evidence type="ECO:0000256" key="2">
    <source>
        <dbReference type="ARBA" id="ARBA00022737"/>
    </source>
</evidence>
<keyword evidence="2" id="KW-0677">Repeat</keyword>
<accession>A0A498KHP7</accession>
<feature type="compositionally biased region" description="Basic and acidic residues" evidence="8">
    <location>
        <begin position="130"/>
        <end position="145"/>
    </location>
</feature>
<dbReference type="AlphaFoldDB" id="A0A498KHP7"/>
<dbReference type="InterPro" id="IPR035920">
    <property type="entry name" value="YhbY-like_sf"/>
</dbReference>
<keyword evidence="4" id="KW-0809">Transit peptide</keyword>
<sequence length="457" mass="52265">MLLTKLSRQKPNPLALLLTRHLSNPSKLHDRYSFKPPPSLSPNPQDHNPNPDHIPKKKQKPQYRPLSSLDRTGQKPIHSDLPFDFRYSYTESNPAVRPIGLREPKYSPFGPGRIDREWIGVCAPAVDSKVRSVEGVEDDPKLEEKRRRRREKVQGEPLSPAERKILVEKCQRPKTKRQINLGRDGLTHNMLNDIHNHWKFDEAVRIKCIGVPTVDMKNVCNQLEDKTFGKIIHRHGGVLVLYRGRNYNPKKRPVIPLMLWKPHEPVYPKLIKTTIDGLSIAETKEMRKRGLAVPALTKLAKNGYYGSLVSMVRDAFLCCELIRIDCQGFEKSDYKKIGCKLRDLVPCILVTFEKEQIVVWRGKGYKPPEDGYFLPDRELFDSPEGHLGSGAEVCDKSESDGNKPNGGSPEYPGNSIWGELVGCAVRKQLIETRWQDLNCSLSSQHKMEKENECQLKY</sequence>
<keyword evidence="1" id="KW-0507">mRNA processing</keyword>
<evidence type="ECO:0000259" key="9">
    <source>
        <dbReference type="PROSITE" id="PS51295"/>
    </source>
</evidence>
<feature type="region of interest" description="Disordered" evidence="8">
    <location>
        <begin position="130"/>
        <end position="158"/>
    </location>
</feature>
<dbReference type="STRING" id="3750.A0A498KHP7"/>
<dbReference type="Proteomes" id="UP000290289">
    <property type="component" value="Chromosome 2"/>
</dbReference>
<dbReference type="GO" id="GO:0003723">
    <property type="term" value="F:RNA binding"/>
    <property type="evidence" value="ECO:0007669"/>
    <property type="project" value="UniProtKB-UniRule"/>
</dbReference>
<evidence type="ECO:0000256" key="7">
    <source>
        <dbReference type="PROSITE-ProRule" id="PRU00626"/>
    </source>
</evidence>
<dbReference type="PANTHER" id="PTHR46247">
    <property type="entry name" value="CRS2-ASSOCIATED FACTOR 1, CHLOROPLASTIC"/>
    <property type="match status" value="1"/>
</dbReference>
<feature type="domain" description="CRM" evidence="9">
    <location>
        <begin position="156"/>
        <end position="254"/>
    </location>
</feature>
<feature type="region of interest" description="Disordered" evidence="8">
    <location>
        <begin position="27"/>
        <end position="81"/>
    </location>
</feature>
<dbReference type="InterPro" id="IPR044599">
    <property type="entry name" value="CAF1P_plant"/>
</dbReference>
<dbReference type="GO" id="GO:0006397">
    <property type="term" value="P:mRNA processing"/>
    <property type="evidence" value="ECO:0007669"/>
    <property type="project" value="UniProtKB-KW"/>
</dbReference>
<evidence type="ECO:0000256" key="8">
    <source>
        <dbReference type="SAM" id="MobiDB-lite"/>
    </source>
</evidence>
<keyword evidence="11" id="KW-1185">Reference proteome</keyword>
<gene>
    <name evidence="10" type="ORF">DVH24_026093</name>
</gene>
<feature type="region of interest" description="Disordered" evidence="8">
    <location>
        <begin position="391"/>
        <end position="413"/>
    </location>
</feature>
<protein>
    <recommendedName>
        <fullName evidence="9">CRM domain-containing protein</fullName>
    </recommendedName>
</protein>
<dbReference type="FunFam" id="3.30.110.60:FF:000002">
    <property type="entry name" value="CRS2-associated factor 1, chloroplastic"/>
    <property type="match status" value="2"/>
</dbReference>
<dbReference type="EMBL" id="RDQH01000328">
    <property type="protein sequence ID" value="RXI06957.1"/>
    <property type="molecule type" value="Genomic_DNA"/>
</dbReference>
<organism evidence="10 11">
    <name type="scientific">Malus domestica</name>
    <name type="common">Apple</name>
    <name type="synonym">Pyrus malus</name>
    <dbReference type="NCBI Taxonomy" id="3750"/>
    <lineage>
        <taxon>Eukaryota</taxon>
        <taxon>Viridiplantae</taxon>
        <taxon>Streptophyta</taxon>
        <taxon>Embryophyta</taxon>
        <taxon>Tracheophyta</taxon>
        <taxon>Spermatophyta</taxon>
        <taxon>Magnoliopsida</taxon>
        <taxon>eudicotyledons</taxon>
        <taxon>Gunneridae</taxon>
        <taxon>Pentapetalae</taxon>
        <taxon>rosids</taxon>
        <taxon>fabids</taxon>
        <taxon>Rosales</taxon>
        <taxon>Rosaceae</taxon>
        <taxon>Amygdaloideae</taxon>
        <taxon>Maleae</taxon>
        <taxon>Malus</taxon>
    </lineage>
</organism>
<evidence type="ECO:0000256" key="5">
    <source>
        <dbReference type="ARBA" id="ARBA00023187"/>
    </source>
</evidence>
<keyword evidence="6" id="KW-0687">Ribonucleoprotein</keyword>
<keyword evidence="3 7" id="KW-0694">RNA-binding</keyword>
<dbReference type="PANTHER" id="PTHR46247:SF2">
    <property type="entry name" value="CRS2-ASSOCIATED FACTOR 1, MITOCHONDRIAL"/>
    <property type="match status" value="1"/>
</dbReference>
<evidence type="ECO:0000256" key="3">
    <source>
        <dbReference type="ARBA" id="ARBA00022884"/>
    </source>
</evidence>
<evidence type="ECO:0000313" key="11">
    <source>
        <dbReference type="Proteomes" id="UP000290289"/>
    </source>
</evidence>
<evidence type="ECO:0000256" key="6">
    <source>
        <dbReference type="ARBA" id="ARBA00023274"/>
    </source>
</evidence>
<reference evidence="10 11" key="1">
    <citation type="submission" date="2018-10" db="EMBL/GenBank/DDBJ databases">
        <title>A high-quality apple genome assembly.</title>
        <authorList>
            <person name="Hu J."/>
        </authorList>
    </citation>
    <scope>NUCLEOTIDE SEQUENCE [LARGE SCALE GENOMIC DNA]</scope>
    <source>
        <strain evidence="11">cv. HFTH1</strain>
        <tissue evidence="10">Young leaf</tissue>
    </source>
</reference>
<dbReference type="PROSITE" id="PS51295">
    <property type="entry name" value="CRM"/>
    <property type="match status" value="2"/>
</dbReference>
<dbReference type="SUPFAM" id="SSF75471">
    <property type="entry name" value="YhbY-like"/>
    <property type="match status" value="2"/>
</dbReference>
<dbReference type="Gene3D" id="3.30.110.60">
    <property type="entry name" value="YhbY-like"/>
    <property type="match status" value="2"/>
</dbReference>
<evidence type="ECO:0000256" key="4">
    <source>
        <dbReference type="ARBA" id="ARBA00022946"/>
    </source>
</evidence>
<dbReference type="Pfam" id="PF01985">
    <property type="entry name" value="CRS1_YhbY"/>
    <property type="match status" value="2"/>
</dbReference>
<dbReference type="GO" id="GO:0000373">
    <property type="term" value="P:Group II intron splicing"/>
    <property type="evidence" value="ECO:0007669"/>
    <property type="project" value="InterPro"/>
</dbReference>
<keyword evidence="5" id="KW-0508">mRNA splicing</keyword>
<evidence type="ECO:0000256" key="1">
    <source>
        <dbReference type="ARBA" id="ARBA00022664"/>
    </source>
</evidence>
<feature type="domain" description="CRM" evidence="9">
    <location>
        <begin position="276"/>
        <end position="372"/>
    </location>
</feature>
<dbReference type="InterPro" id="IPR001890">
    <property type="entry name" value="RNA-binding_CRM"/>
</dbReference>